<dbReference type="AlphaFoldDB" id="A0A402BIJ9"/>
<evidence type="ECO:0000256" key="3">
    <source>
        <dbReference type="ARBA" id="ARBA00023002"/>
    </source>
</evidence>
<dbReference type="Pfam" id="PF00296">
    <property type="entry name" value="Bac_luciferase"/>
    <property type="match status" value="1"/>
</dbReference>
<keyword evidence="1" id="KW-0285">Flavoprotein</keyword>
<accession>A0A402BIJ9</accession>
<dbReference type="GO" id="GO:0046306">
    <property type="term" value="P:alkanesulfonate catabolic process"/>
    <property type="evidence" value="ECO:0007669"/>
    <property type="project" value="TreeGrafter"/>
</dbReference>
<dbReference type="PANTHER" id="PTHR42847">
    <property type="entry name" value="ALKANESULFONATE MONOOXYGENASE"/>
    <property type="match status" value="1"/>
</dbReference>
<organism evidence="6 7">
    <name type="scientific">Dictyobacter alpinus</name>
    <dbReference type="NCBI Taxonomy" id="2014873"/>
    <lineage>
        <taxon>Bacteria</taxon>
        <taxon>Bacillati</taxon>
        <taxon>Chloroflexota</taxon>
        <taxon>Ktedonobacteria</taxon>
        <taxon>Ktedonobacterales</taxon>
        <taxon>Dictyobacteraceae</taxon>
        <taxon>Dictyobacter</taxon>
    </lineage>
</organism>
<keyword evidence="2" id="KW-0288">FMN</keyword>
<reference evidence="7" key="1">
    <citation type="submission" date="2018-12" db="EMBL/GenBank/DDBJ databases">
        <title>Tengunoibacter tsumagoiensis gen. nov., sp. nov., Dictyobacter kobayashii sp. nov., D. alpinus sp. nov., and D. joshuensis sp. nov. and description of Dictyobacteraceae fam. nov. within the order Ktedonobacterales isolated from Tengu-no-mugimeshi.</title>
        <authorList>
            <person name="Wang C.M."/>
            <person name="Zheng Y."/>
            <person name="Sakai Y."/>
            <person name="Toyoda A."/>
            <person name="Minakuchi Y."/>
            <person name="Abe K."/>
            <person name="Yokota A."/>
            <person name="Yabe S."/>
        </authorList>
    </citation>
    <scope>NUCLEOTIDE SEQUENCE [LARGE SCALE GENOMIC DNA]</scope>
    <source>
        <strain evidence="7">Uno16</strain>
    </source>
</reference>
<feature type="domain" description="Luciferase-like" evidence="5">
    <location>
        <begin position="13"/>
        <end position="293"/>
    </location>
</feature>
<dbReference type="Proteomes" id="UP000287171">
    <property type="component" value="Unassembled WGS sequence"/>
</dbReference>
<proteinExistence type="predicted"/>
<dbReference type="EMBL" id="BIFT01000002">
    <property type="protein sequence ID" value="GCE31146.1"/>
    <property type="molecule type" value="Genomic_DNA"/>
</dbReference>
<dbReference type="OrthoDB" id="143323at2"/>
<keyword evidence="4" id="KW-0503">Monooxygenase</keyword>
<dbReference type="InterPro" id="IPR036661">
    <property type="entry name" value="Luciferase-like_sf"/>
</dbReference>
<comment type="caution">
    <text evidence="6">The sequence shown here is derived from an EMBL/GenBank/DDBJ whole genome shotgun (WGS) entry which is preliminary data.</text>
</comment>
<dbReference type="GO" id="GO:0008726">
    <property type="term" value="F:alkanesulfonate monooxygenase activity"/>
    <property type="evidence" value="ECO:0007669"/>
    <property type="project" value="TreeGrafter"/>
</dbReference>
<dbReference type="InterPro" id="IPR011251">
    <property type="entry name" value="Luciferase-like_dom"/>
</dbReference>
<dbReference type="PANTHER" id="PTHR42847:SF4">
    <property type="entry name" value="ALKANESULFONATE MONOOXYGENASE-RELATED"/>
    <property type="match status" value="1"/>
</dbReference>
<evidence type="ECO:0000313" key="7">
    <source>
        <dbReference type="Proteomes" id="UP000287171"/>
    </source>
</evidence>
<dbReference type="InterPro" id="IPR019952">
    <property type="entry name" value="F420_OxRdatse_Rv1855c_pred"/>
</dbReference>
<protein>
    <submittedName>
        <fullName evidence="6">LLM class F420-dependent oxidoreductase</fullName>
    </submittedName>
</protein>
<evidence type="ECO:0000259" key="5">
    <source>
        <dbReference type="Pfam" id="PF00296"/>
    </source>
</evidence>
<dbReference type="SUPFAM" id="SSF51679">
    <property type="entry name" value="Bacterial luciferase-like"/>
    <property type="match status" value="1"/>
</dbReference>
<evidence type="ECO:0000256" key="1">
    <source>
        <dbReference type="ARBA" id="ARBA00022630"/>
    </source>
</evidence>
<keyword evidence="7" id="KW-1185">Reference proteome</keyword>
<evidence type="ECO:0000313" key="6">
    <source>
        <dbReference type="EMBL" id="GCE31146.1"/>
    </source>
</evidence>
<dbReference type="InterPro" id="IPR050172">
    <property type="entry name" value="SsuD_RutA_monooxygenase"/>
</dbReference>
<gene>
    <name evidence="6" type="ORF">KDA_66300</name>
</gene>
<evidence type="ECO:0000256" key="4">
    <source>
        <dbReference type="ARBA" id="ARBA00023033"/>
    </source>
</evidence>
<keyword evidence="3" id="KW-0560">Oxidoreductase</keyword>
<dbReference type="RefSeq" id="WP_126631142.1">
    <property type="nucleotide sequence ID" value="NZ_BIFT01000002.1"/>
</dbReference>
<name>A0A402BIJ9_9CHLR</name>
<dbReference type="Gene3D" id="3.20.20.30">
    <property type="entry name" value="Luciferase-like domain"/>
    <property type="match status" value="1"/>
</dbReference>
<sequence>MVKVSIMIEGQMGMNWPYWKQIAATVDQSGFAGLFRSDHFTNPNPPDLDSLEMITSLTYLADRTENIHFGPLVAPISFREPTLLARQAAAIDDLSGGRMILGLGAGWQEREHHLFGHALGDIKTRMARFEEGLEVVTRLIRSDEPVTFEGRFFQLHEAILLPRPQRSGGTRILIGGNGVKRTLPLVARYADIWNGVFLSPQDFQERSKLLDNLLQQAGRQPGAVQRTAMHGLIFGRDMAELESKLSNFRQDAAFKHLSTEDLVARLVADNKSIIGTAEQIVSQLRAYEEAGAEEVMLQWFDFDDMERLRAFATSVLPQLS</sequence>
<evidence type="ECO:0000256" key="2">
    <source>
        <dbReference type="ARBA" id="ARBA00022643"/>
    </source>
</evidence>
<dbReference type="NCBIfam" id="TIGR03560">
    <property type="entry name" value="F420_Rv1855c"/>
    <property type="match status" value="1"/>
</dbReference>